<evidence type="ECO:0000256" key="6">
    <source>
        <dbReference type="ARBA" id="ARBA00023098"/>
    </source>
</evidence>
<evidence type="ECO:0000313" key="10">
    <source>
        <dbReference type="EMBL" id="CAG7832189.1"/>
    </source>
</evidence>
<dbReference type="GO" id="GO:0006633">
    <property type="term" value="P:fatty acid biosynthetic process"/>
    <property type="evidence" value="ECO:0007669"/>
    <property type="project" value="UniProtKB-KW"/>
</dbReference>
<evidence type="ECO:0000256" key="8">
    <source>
        <dbReference type="ARBA" id="ARBA00023268"/>
    </source>
</evidence>
<keyword evidence="6" id="KW-0443">Lipid metabolism</keyword>
<feature type="domain" description="Ketosynthase family 3 (KS3)" evidence="9">
    <location>
        <begin position="1"/>
        <end position="122"/>
    </location>
</feature>
<keyword evidence="11" id="KW-1185">Reference proteome</keyword>
<dbReference type="PANTHER" id="PTHR43775:SF7">
    <property type="entry name" value="FATTY ACID SYNTHASE"/>
    <property type="match status" value="1"/>
</dbReference>
<sequence>MEVDYIEAHGTGTKVGDPQEMTAVTRVFCEGRKRPLLIGSIKSNMGHPEPVAGLCAIAKVVLAHTNGVMPANLHYNNPNPDIAGLHDGRLKIIDKNQPFNAKYVGFNSMGFGGTNVHLLMKF</sequence>
<evidence type="ECO:0000256" key="4">
    <source>
        <dbReference type="ARBA" id="ARBA00022857"/>
    </source>
</evidence>
<dbReference type="EMBL" id="CAJVCH010563887">
    <property type="protein sequence ID" value="CAG7832189.1"/>
    <property type="molecule type" value="Genomic_DNA"/>
</dbReference>
<keyword evidence="2" id="KW-0444">Lipid biosynthesis</keyword>
<dbReference type="InterPro" id="IPR020841">
    <property type="entry name" value="PKS_Beta-ketoAc_synthase_dom"/>
</dbReference>
<dbReference type="InterPro" id="IPR050091">
    <property type="entry name" value="PKS_NRPS_Biosynth_Enz"/>
</dbReference>
<evidence type="ECO:0000256" key="3">
    <source>
        <dbReference type="ARBA" id="ARBA00022832"/>
    </source>
</evidence>
<evidence type="ECO:0000256" key="2">
    <source>
        <dbReference type="ARBA" id="ARBA00022516"/>
    </source>
</evidence>
<evidence type="ECO:0000259" key="9">
    <source>
        <dbReference type="PROSITE" id="PS52004"/>
    </source>
</evidence>
<dbReference type="AlphaFoldDB" id="A0A8J2LGT8"/>
<evidence type="ECO:0000313" key="11">
    <source>
        <dbReference type="Proteomes" id="UP000708208"/>
    </source>
</evidence>
<organism evidence="10 11">
    <name type="scientific">Allacma fusca</name>
    <dbReference type="NCBI Taxonomy" id="39272"/>
    <lineage>
        <taxon>Eukaryota</taxon>
        <taxon>Metazoa</taxon>
        <taxon>Ecdysozoa</taxon>
        <taxon>Arthropoda</taxon>
        <taxon>Hexapoda</taxon>
        <taxon>Collembola</taxon>
        <taxon>Symphypleona</taxon>
        <taxon>Sminthuridae</taxon>
        <taxon>Allacma</taxon>
    </lineage>
</organism>
<dbReference type="GO" id="GO:0004312">
    <property type="term" value="F:fatty acid synthase activity"/>
    <property type="evidence" value="ECO:0007669"/>
    <property type="project" value="TreeGrafter"/>
</dbReference>
<keyword evidence="7" id="KW-0275">Fatty acid biosynthesis</keyword>
<protein>
    <recommendedName>
        <fullName evidence="9">Ketosynthase family 3 (KS3) domain-containing protein</fullName>
    </recommendedName>
</protein>
<name>A0A8J2LGT8_9HEXA</name>
<keyword evidence="3" id="KW-0276">Fatty acid metabolism</keyword>
<accession>A0A8J2LGT8</accession>
<keyword evidence="4" id="KW-0521">NADP</keyword>
<keyword evidence="8" id="KW-0511">Multifunctional enzyme</keyword>
<keyword evidence="5" id="KW-0560">Oxidoreductase</keyword>
<reference evidence="10" key="1">
    <citation type="submission" date="2021-06" db="EMBL/GenBank/DDBJ databases">
        <authorList>
            <person name="Hodson N. C."/>
            <person name="Mongue J. A."/>
            <person name="Jaron S. K."/>
        </authorList>
    </citation>
    <scope>NUCLEOTIDE SEQUENCE</scope>
</reference>
<proteinExistence type="predicted"/>
<evidence type="ECO:0000256" key="5">
    <source>
        <dbReference type="ARBA" id="ARBA00023002"/>
    </source>
</evidence>
<dbReference type="OrthoDB" id="329835at2759"/>
<keyword evidence="1" id="KW-0596">Phosphopantetheine</keyword>
<dbReference type="InterPro" id="IPR032821">
    <property type="entry name" value="PKS_assoc"/>
</dbReference>
<evidence type="ECO:0000256" key="7">
    <source>
        <dbReference type="ARBA" id="ARBA00023160"/>
    </source>
</evidence>
<dbReference type="GO" id="GO:0016491">
    <property type="term" value="F:oxidoreductase activity"/>
    <property type="evidence" value="ECO:0007669"/>
    <property type="project" value="UniProtKB-KW"/>
</dbReference>
<gene>
    <name evidence="10" type="ORF">AFUS01_LOCUS41888</name>
</gene>
<evidence type="ECO:0000256" key="1">
    <source>
        <dbReference type="ARBA" id="ARBA00022450"/>
    </source>
</evidence>
<dbReference type="Pfam" id="PF02801">
    <property type="entry name" value="Ketoacyl-synt_C"/>
    <property type="match status" value="1"/>
</dbReference>
<dbReference type="Proteomes" id="UP000708208">
    <property type="component" value="Unassembled WGS sequence"/>
</dbReference>
<comment type="caution">
    <text evidence="10">The sequence shown here is derived from an EMBL/GenBank/DDBJ whole genome shotgun (WGS) entry which is preliminary data.</text>
</comment>
<feature type="non-terminal residue" evidence="10">
    <location>
        <position position="122"/>
    </location>
</feature>
<dbReference type="InterPro" id="IPR014031">
    <property type="entry name" value="Ketoacyl_synth_C"/>
</dbReference>
<dbReference type="PANTHER" id="PTHR43775">
    <property type="entry name" value="FATTY ACID SYNTHASE"/>
    <property type="match status" value="1"/>
</dbReference>
<dbReference type="PROSITE" id="PS52004">
    <property type="entry name" value="KS3_2"/>
    <property type="match status" value="1"/>
</dbReference>
<dbReference type="Pfam" id="PF16197">
    <property type="entry name" value="KAsynt_C_assoc"/>
    <property type="match status" value="1"/>
</dbReference>